<evidence type="ECO:0000256" key="1">
    <source>
        <dbReference type="SAM" id="MobiDB-lite"/>
    </source>
</evidence>
<gene>
    <name evidence="2" type="ORF">GX50_03273</name>
</gene>
<dbReference type="AlphaFoldDB" id="A0A2B7ZL15"/>
<comment type="caution">
    <text evidence="2">The sequence shown here is derived from an EMBL/GenBank/DDBJ whole genome shotgun (WGS) entry which is preliminary data.</text>
</comment>
<protein>
    <submittedName>
        <fullName evidence="2">Uncharacterized protein</fullName>
    </submittedName>
</protein>
<sequence>MVPGDGEPEKRTLEPTKPLESSDQDIRPQNYPTGPTGSTGVGCTCMELDQLMDHRGTNGRPQIFLEMGRGGVTRGDLIELSDA</sequence>
<name>A0A2B7ZL15_9EURO</name>
<accession>A0A2B7ZL15</accession>
<reference evidence="2 3" key="1">
    <citation type="submission" date="2017-10" db="EMBL/GenBank/DDBJ databases">
        <title>Comparative genomics in systemic dimorphic fungi from Ajellomycetaceae.</title>
        <authorList>
            <person name="Munoz J.F."/>
            <person name="Mcewen J.G."/>
            <person name="Clay O.K."/>
            <person name="Cuomo C.A."/>
        </authorList>
    </citation>
    <scope>NUCLEOTIDE SEQUENCE [LARGE SCALE GENOMIC DNA]</scope>
    <source>
        <strain evidence="2 3">UAMH4076</strain>
    </source>
</reference>
<evidence type="ECO:0000313" key="3">
    <source>
        <dbReference type="Proteomes" id="UP000226031"/>
    </source>
</evidence>
<proteinExistence type="predicted"/>
<organism evidence="2 3">
    <name type="scientific">[Emmonsia] crescens</name>
    <dbReference type="NCBI Taxonomy" id="73230"/>
    <lineage>
        <taxon>Eukaryota</taxon>
        <taxon>Fungi</taxon>
        <taxon>Dikarya</taxon>
        <taxon>Ascomycota</taxon>
        <taxon>Pezizomycotina</taxon>
        <taxon>Eurotiomycetes</taxon>
        <taxon>Eurotiomycetidae</taxon>
        <taxon>Onygenales</taxon>
        <taxon>Ajellomycetaceae</taxon>
        <taxon>Emergomyces</taxon>
    </lineage>
</organism>
<feature type="region of interest" description="Disordered" evidence="1">
    <location>
        <begin position="1"/>
        <end position="41"/>
    </location>
</feature>
<dbReference type="EMBL" id="PDND01000052">
    <property type="protein sequence ID" value="PGH33873.1"/>
    <property type="molecule type" value="Genomic_DNA"/>
</dbReference>
<evidence type="ECO:0000313" key="2">
    <source>
        <dbReference type="EMBL" id="PGH33873.1"/>
    </source>
</evidence>
<keyword evidence="3" id="KW-1185">Reference proteome</keyword>
<dbReference type="Proteomes" id="UP000226031">
    <property type="component" value="Unassembled WGS sequence"/>
</dbReference>